<evidence type="ECO:0000259" key="1">
    <source>
        <dbReference type="Pfam" id="PF24864"/>
    </source>
</evidence>
<name>A0A5M8Q2N0_9LECA</name>
<dbReference type="Proteomes" id="UP000324767">
    <property type="component" value="Unassembled WGS sequence"/>
</dbReference>
<dbReference type="PANTHER" id="PTHR38790:SF4">
    <property type="entry name" value="2EXR DOMAIN-CONTAINING PROTEIN"/>
    <property type="match status" value="1"/>
</dbReference>
<comment type="caution">
    <text evidence="2">The sequence shown here is derived from an EMBL/GenBank/DDBJ whole genome shotgun (WGS) entry which is preliminary data.</text>
</comment>
<dbReference type="InterPro" id="IPR056632">
    <property type="entry name" value="DUF7730"/>
</dbReference>
<organism evidence="2 3">
    <name type="scientific">Lasallia pustulata</name>
    <dbReference type="NCBI Taxonomy" id="136370"/>
    <lineage>
        <taxon>Eukaryota</taxon>
        <taxon>Fungi</taxon>
        <taxon>Dikarya</taxon>
        <taxon>Ascomycota</taxon>
        <taxon>Pezizomycotina</taxon>
        <taxon>Lecanoromycetes</taxon>
        <taxon>OSLEUM clade</taxon>
        <taxon>Umbilicariomycetidae</taxon>
        <taxon>Umbilicariales</taxon>
        <taxon>Umbilicariaceae</taxon>
        <taxon>Lasallia</taxon>
    </lineage>
</organism>
<proteinExistence type="predicted"/>
<gene>
    <name evidence="2" type="ORF">FRX48_00343</name>
</gene>
<evidence type="ECO:0000313" key="2">
    <source>
        <dbReference type="EMBL" id="KAA6415627.1"/>
    </source>
</evidence>
<dbReference type="AlphaFoldDB" id="A0A5M8Q2N0"/>
<reference evidence="2 3" key="1">
    <citation type="submission" date="2019-09" db="EMBL/GenBank/DDBJ databases">
        <title>The hologenome of the rock-dwelling lichen Lasallia pustulata.</title>
        <authorList>
            <person name="Greshake Tzovaras B."/>
            <person name="Segers F."/>
            <person name="Bicker A."/>
            <person name="Dal Grande F."/>
            <person name="Otte J."/>
            <person name="Hankeln T."/>
            <person name="Schmitt I."/>
            <person name="Ebersberger I."/>
        </authorList>
    </citation>
    <scope>NUCLEOTIDE SEQUENCE [LARGE SCALE GENOMIC DNA]</scope>
    <source>
        <strain evidence="2">A1-1</strain>
    </source>
</reference>
<sequence length="288" mass="32823">MALLIEYPLASTRFLCDRPGPSAVLEDTMATQPIPMAPFLRIPPEIRVMIYKLLLKDHDSKILSIRTEDSLTYDRRKHEGRCRSQYRIMSDRFRARSIETTYHLAHNPGIFPSILGVNRMIHHEASHILYSAHTFDFELDVEAVIPFLSDLTPSARSSIKRINIVQRALPYIKDFDRCEWRNVCAFLSKNMELVQLGLGILGGKPATQWGAEDTYEESDFKLISGFEGMEWMRQVAEIKGLQNVDVKAHLQHCPPPCSNAMAFFVNFSASIEKGFAAFLRSQMLAPAF</sequence>
<dbReference type="PANTHER" id="PTHR38790">
    <property type="entry name" value="2EXR DOMAIN-CONTAINING PROTEIN-RELATED"/>
    <property type="match status" value="1"/>
</dbReference>
<protein>
    <recommendedName>
        <fullName evidence="1">DUF7730 domain-containing protein</fullName>
    </recommendedName>
</protein>
<dbReference type="Pfam" id="PF24864">
    <property type="entry name" value="DUF7730"/>
    <property type="match status" value="1"/>
</dbReference>
<dbReference type="OrthoDB" id="5420711at2759"/>
<feature type="domain" description="DUF7730" evidence="1">
    <location>
        <begin position="37"/>
        <end position="217"/>
    </location>
</feature>
<dbReference type="EMBL" id="VXIT01000001">
    <property type="protein sequence ID" value="KAA6415627.1"/>
    <property type="molecule type" value="Genomic_DNA"/>
</dbReference>
<evidence type="ECO:0000313" key="3">
    <source>
        <dbReference type="Proteomes" id="UP000324767"/>
    </source>
</evidence>
<accession>A0A5M8Q2N0</accession>